<dbReference type="AlphaFoldDB" id="A0A8S0UMT8"/>
<dbReference type="Proteomes" id="UP000594638">
    <property type="component" value="Unassembled WGS sequence"/>
</dbReference>
<gene>
    <name evidence="1" type="ORF">OLEA9_A120667</name>
</gene>
<organism evidence="1 2">
    <name type="scientific">Olea europaea subsp. europaea</name>
    <dbReference type="NCBI Taxonomy" id="158383"/>
    <lineage>
        <taxon>Eukaryota</taxon>
        <taxon>Viridiplantae</taxon>
        <taxon>Streptophyta</taxon>
        <taxon>Embryophyta</taxon>
        <taxon>Tracheophyta</taxon>
        <taxon>Spermatophyta</taxon>
        <taxon>Magnoliopsida</taxon>
        <taxon>eudicotyledons</taxon>
        <taxon>Gunneridae</taxon>
        <taxon>Pentapetalae</taxon>
        <taxon>asterids</taxon>
        <taxon>lamiids</taxon>
        <taxon>Lamiales</taxon>
        <taxon>Oleaceae</taxon>
        <taxon>Oleeae</taxon>
        <taxon>Olea</taxon>
    </lineage>
</organism>
<keyword evidence="2" id="KW-1185">Reference proteome</keyword>
<reference evidence="1 2" key="1">
    <citation type="submission" date="2019-12" db="EMBL/GenBank/DDBJ databases">
        <authorList>
            <person name="Alioto T."/>
            <person name="Alioto T."/>
            <person name="Gomez Garrido J."/>
        </authorList>
    </citation>
    <scope>NUCLEOTIDE SEQUENCE [LARGE SCALE GENOMIC DNA]</scope>
</reference>
<evidence type="ECO:0000313" key="2">
    <source>
        <dbReference type="Proteomes" id="UP000594638"/>
    </source>
</evidence>
<dbReference type="EMBL" id="CACTIH010009028">
    <property type="protein sequence ID" value="CAA3019559.1"/>
    <property type="molecule type" value="Genomic_DNA"/>
</dbReference>
<protein>
    <submittedName>
        <fullName evidence="1">Uncharacterized protein</fullName>
    </submittedName>
</protein>
<dbReference type="Gramene" id="OE9A120667T1">
    <property type="protein sequence ID" value="OE9A120667C1"/>
    <property type="gene ID" value="OE9A120667"/>
</dbReference>
<name>A0A8S0UMT8_OLEEU</name>
<comment type="caution">
    <text evidence="1">The sequence shown here is derived from an EMBL/GenBank/DDBJ whole genome shotgun (WGS) entry which is preliminary data.</text>
</comment>
<dbReference type="OrthoDB" id="1907176at2759"/>
<accession>A0A8S0UMT8</accession>
<proteinExistence type="predicted"/>
<sequence>MPRPCTEINSLKGNIISSISKVPNENKNTDALDLCKDSAVSKSVIQVYAIDNDISDCCNEIDTFKDSASSGIGKMRSENKMDPILIDPGRSRAVNHIEIVADVYDEIDSSKENVISGTPNIDSKKKCFSLVVPGRSRVAEVIVSDAGDGAMGSSKISSKNEKPKFIDLDKGKGLLGLNAEANDELVNTFVTKIMVPTSETGGNGGCDGNNCNGYEDSHF</sequence>
<evidence type="ECO:0000313" key="1">
    <source>
        <dbReference type="EMBL" id="CAA3019559.1"/>
    </source>
</evidence>